<gene>
    <name evidence="2" type="ORF">BWR22_04310</name>
</gene>
<evidence type="ECO:0000313" key="2">
    <source>
        <dbReference type="EMBL" id="APX99571.1"/>
    </source>
</evidence>
<reference evidence="2 3" key="1">
    <citation type="submission" date="2017-01" db="EMBL/GenBank/DDBJ databases">
        <title>Complete genome of Lacinutrix venerupis DOK2-8 isolated from seawater in Dokdo.</title>
        <authorList>
            <person name="Chi W.-J."/>
            <person name="Kim J.H."/>
        </authorList>
    </citation>
    <scope>NUCLEOTIDE SEQUENCE [LARGE SCALE GENOMIC DNA]</scope>
    <source>
        <strain evidence="2 3">DOK2-8</strain>
    </source>
</reference>
<dbReference type="AlphaFoldDB" id="A0AAC9PVG1"/>
<feature type="transmembrane region" description="Helical" evidence="1">
    <location>
        <begin position="79"/>
        <end position="98"/>
    </location>
</feature>
<feature type="transmembrane region" description="Helical" evidence="1">
    <location>
        <begin position="55"/>
        <end position="73"/>
    </location>
</feature>
<dbReference type="EMBL" id="CP019352">
    <property type="protein sequence ID" value="APX99571.1"/>
    <property type="molecule type" value="Genomic_DNA"/>
</dbReference>
<keyword evidence="3" id="KW-1185">Reference proteome</keyword>
<accession>A0AAC9PVG1</accession>
<sequence>MAFFAAANIQPFFNIKSFFETFFIYFFLALFMNVAFAFTSVAIALSGCKYTTYFLLRKLLFNLFLILFLQTLLKASNQHIIHPIFFKFFSTICPYYIYTIFNGKTS</sequence>
<keyword evidence="1" id="KW-0812">Transmembrane</keyword>
<proteinExistence type="predicted"/>
<protein>
    <submittedName>
        <fullName evidence="2">Uncharacterized protein</fullName>
    </submittedName>
</protein>
<keyword evidence="1" id="KW-0472">Membrane</keyword>
<name>A0AAC9PVG1_9FLAO</name>
<organism evidence="2 3">
    <name type="scientific">Lacinutrix venerupis</name>
    <dbReference type="NCBI Taxonomy" id="1486034"/>
    <lineage>
        <taxon>Bacteria</taxon>
        <taxon>Pseudomonadati</taxon>
        <taxon>Bacteroidota</taxon>
        <taxon>Flavobacteriia</taxon>
        <taxon>Flavobacteriales</taxon>
        <taxon>Flavobacteriaceae</taxon>
        <taxon>Lacinutrix</taxon>
    </lineage>
</organism>
<evidence type="ECO:0000313" key="3">
    <source>
        <dbReference type="Proteomes" id="UP000187506"/>
    </source>
</evidence>
<dbReference type="Proteomes" id="UP000187506">
    <property type="component" value="Chromosome"/>
</dbReference>
<dbReference type="KEGG" id="lvn:BWR22_04310"/>
<evidence type="ECO:0000256" key="1">
    <source>
        <dbReference type="SAM" id="Phobius"/>
    </source>
</evidence>
<keyword evidence="1" id="KW-1133">Transmembrane helix</keyword>
<feature type="transmembrane region" description="Helical" evidence="1">
    <location>
        <begin position="22"/>
        <end position="43"/>
    </location>
</feature>